<keyword evidence="1" id="KW-0472">Membrane</keyword>
<feature type="transmembrane region" description="Helical" evidence="1">
    <location>
        <begin position="62"/>
        <end position="84"/>
    </location>
</feature>
<name>A0A9W4DRK3_9ACTN</name>
<dbReference type="InterPro" id="IPR036259">
    <property type="entry name" value="MFS_trans_sf"/>
</dbReference>
<gene>
    <name evidence="2" type="ORF">SCOCK_160023</name>
</gene>
<reference evidence="2" key="1">
    <citation type="submission" date="2021-05" db="EMBL/GenBank/DDBJ databases">
        <authorList>
            <person name="Arsene-Ploetze F."/>
        </authorList>
    </citation>
    <scope>NUCLEOTIDE SEQUENCE</scope>
    <source>
        <strain evidence="2">DSM 42138</strain>
    </source>
</reference>
<sequence>MTYPLSERAPQAPVSRAWVSPFASSLVTLPLALCAFVYCSFSSMACDSCESAASDRFEASFAVGYDVLRIVLGLSLAVLLASWTLPWRERYAGTRWVLAVLAPCLVVIGFVLFERLVDWPPSG</sequence>
<dbReference type="SUPFAM" id="SSF103473">
    <property type="entry name" value="MFS general substrate transporter"/>
    <property type="match status" value="1"/>
</dbReference>
<dbReference type="EMBL" id="CAJSLV010000044">
    <property type="protein sequence ID" value="CAG6392241.1"/>
    <property type="molecule type" value="Genomic_DNA"/>
</dbReference>
<protein>
    <submittedName>
        <fullName evidence="2">Uncharacterized protein</fullName>
    </submittedName>
</protein>
<proteinExistence type="predicted"/>
<evidence type="ECO:0000313" key="2">
    <source>
        <dbReference type="EMBL" id="CAG6392241.1"/>
    </source>
</evidence>
<keyword evidence="1" id="KW-0812">Transmembrane</keyword>
<feature type="transmembrane region" description="Helical" evidence="1">
    <location>
        <begin position="20"/>
        <end position="41"/>
    </location>
</feature>
<keyword evidence="1" id="KW-1133">Transmembrane helix</keyword>
<feature type="transmembrane region" description="Helical" evidence="1">
    <location>
        <begin position="96"/>
        <end position="113"/>
    </location>
</feature>
<dbReference type="Proteomes" id="UP001152519">
    <property type="component" value="Unassembled WGS sequence"/>
</dbReference>
<evidence type="ECO:0000256" key="1">
    <source>
        <dbReference type="SAM" id="Phobius"/>
    </source>
</evidence>
<organism evidence="2 3">
    <name type="scientific">Actinacidiphila cocklensis</name>
    <dbReference type="NCBI Taxonomy" id="887465"/>
    <lineage>
        <taxon>Bacteria</taxon>
        <taxon>Bacillati</taxon>
        <taxon>Actinomycetota</taxon>
        <taxon>Actinomycetes</taxon>
        <taxon>Kitasatosporales</taxon>
        <taxon>Streptomycetaceae</taxon>
        <taxon>Actinacidiphila</taxon>
    </lineage>
</organism>
<evidence type="ECO:0000313" key="3">
    <source>
        <dbReference type="Proteomes" id="UP001152519"/>
    </source>
</evidence>
<dbReference type="AlphaFoldDB" id="A0A9W4DRK3"/>
<comment type="caution">
    <text evidence="2">The sequence shown here is derived from an EMBL/GenBank/DDBJ whole genome shotgun (WGS) entry which is preliminary data.</text>
</comment>
<dbReference type="RefSeq" id="WP_251486456.1">
    <property type="nucleotide sequence ID" value="NZ_CAJSLV010000044.1"/>
</dbReference>
<accession>A0A9W4DRK3</accession>
<keyword evidence="3" id="KW-1185">Reference proteome</keyword>